<dbReference type="GeneID" id="81404523"/>
<dbReference type="Gene3D" id="4.10.280.10">
    <property type="entry name" value="Helix-loop-helix DNA-binding domain"/>
    <property type="match status" value="1"/>
</dbReference>
<comment type="caution">
    <text evidence="4">The sequence shown here is derived from an EMBL/GenBank/DDBJ whole genome shotgun (WGS) entry which is preliminary data.</text>
</comment>
<dbReference type="EMBL" id="JAPQKL010000004">
    <property type="protein sequence ID" value="KAJ5135331.1"/>
    <property type="molecule type" value="Genomic_DNA"/>
</dbReference>
<feature type="domain" description="BHLH" evidence="3">
    <location>
        <begin position="357"/>
        <end position="408"/>
    </location>
</feature>
<dbReference type="PANTHER" id="PTHR46266:SF4">
    <property type="entry name" value="TRANSCRIPTION FACTOR TT8"/>
    <property type="match status" value="1"/>
</dbReference>
<dbReference type="SMART" id="SM00353">
    <property type="entry name" value="HLH"/>
    <property type="match status" value="1"/>
</dbReference>
<feature type="region of interest" description="Disordered" evidence="1">
    <location>
        <begin position="418"/>
        <end position="485"/>
    </location>
</feature>
<dbReference type="SUPFAM" id="SSF47459">
    <property type="entry name" value="HLH, helix-loop-helix DNA-binding domain"/>
    <property type="match status" value="1"/>
</dbReference>
<feature type="compositionally biased region" description="Basic and acidic residues" evidence="1">
    <location>
        <begin position="111"/>
        <end position="125"/>
    </location>
</feature>
<evidence type="ECO:0000313" key="5">
    <source>
        <dbReference type="Proteomes" id="UP001149079"/>
    </source>
</evidence>
<dbReference type="GO" id="GO:0046983">
    <property type="term" value="F:protein dimerization activity"/>
    <property type="evidence" value="ECO:0007669"/>
    <property type="project" value="InterPro"/>
</dbReference>
<protein>
    <recommendedName>
        <fullName evidence="3">BHLH domain-containing protein</fullName>
    </recommendedName>
</protein>
<feature type="compositionally biased region" description="Low complexity" evidence="1">
    <location>
        <begin position="448"/>
        <end position="467"/>
    </location>
</feature>
<gene>
    <name evidence="4" type="ORF">N7515_004609</name>
</gene>
<keyword evidence="5" id="KW-1185">Reference proteome</keyword>
<feature type="region of interest" description="Disordered" evidence="1">
    <location>
        <begin position="536"/>
        <end position="575"/>
    </location>
</feature>
<dbReference type="InterPro" id="IPR036638">
    <property type="entry name" value="HLH_DNA-bd_sf"/>
</dbReference>
<evidence type="ECO:0000259" key="3">
    <source>
        <dbReference type="PROSITE" id="PS50888"/>
    </source>
</evidence>
<dbReference type="InterPro" id="IPR011598">
    <property type="entry name" value="bHLH_dom"/>
</dbReference>
<reference evidence="4" key="1">
    <citation type="submission" date="2022-11" db="EMBL/GenBank/DDBJ databases">
        <authorList>
            <person name="Petersen C."/>
        </authorList>
    </citation>
    <scope>NUCLEOTIDE SEQUENCE</scope>
    <source>
        <strain evidence="4">IBT 22155</strain>
    </source>
</reference>
<evidence type="ECO:0000256" key="2">
    <source>
        <dbReference type="SAM" id="SignalP"/>
    </source>
</evidence>
<feature type="region of interest" description="Disordered" evidence="1">
    <location>
        <begin position="111"/>
        <end position="175"/>
    </location>
</feature>
<dbReference type="Pfam" id="PF00010">
    <property type="entry name" value="HLH"/>
    <property type="match status" value="1"/>
</dbReference>
<organism evidence="4 5">
    <name type="scientific">Penicillium bovifimosum</name>
    <dbReference type="NCBI Taxonomy" id="126998"/>
    <lineage>
        <taxon>Eukaryota</taxon>
        <taxon>Fungi</taxon>
        <taxon>Dikarya</taxon>
        <taxon>Ascomycota</taxon>
        <taxon>Pezizomycotina</taxon>
        <taxon>Eurotiomycetes</taxon>
        <taxon>Eurotiomycetidae</taxon>
        <taxon>Eurotiales</taxon>
        <taxon>Aspergillaceae</taxon>
        <taxon>Penicillium</taxon>
    </lineage>
</organism>
<dbReference type="AlphaFoldDB" id="A0A9W9L3M8"/>
<evidence type="ECO:0000313" key="4">
    <source>
        <dbReference type="EMBL" id="KAJ5135331.1"/>
    </source>
</evidence>
<feature type="compositionally biased region" description="Low complexity" evidence="1">
    <location>
        <begin position="43"/>
        <end position="56"/>
    </location>
</feature>
<feature type="compositionally biased region" description="Polar residues" evidence="1">
    <location>
        <begin position="469"/>
        <end position="485"/>
    </location>
</feature>
<feature type="compositionally biased region" description="Low complexity" evidence="1">
    <location>
        <begin position="239"/>
        <end position="260"/>
    </location>
</feature>
<dbReference type="PROSITE" id="PS50888">
    <property type="entry name" value="BHLH"/>
    <property type="match status" value="1"/>
</dbReference>
<sequence length="575" mass="61642">MHLTSLLAIGIAALGSTAAAMPRLSGPYHGHRIPVHVPTNATTAHNATTTGTRGRAPLSTGLAKNSTRNHGMNHVNVNHCHELCSLQSQTCSLAVPDDDAFCGRRVGEDCPSDDARAGLPSRDDLLCPGPGPQYLSISSPGPTASPANARRPLRHESPPNQSEPAIAARGRPQARDTFYTTPSVRSRLYSLDPLLCNLTSNDTITPEFPSLFTMSQLPTPAMSGKFTINDKFDGVDSLTLPPAALSPDSASRSSSTSDPSHIPASPTSPELSGRQASYTARSGASLKRPLDDLNLPPPPTRARKIIQMKPKPPTSKSLRARNTKSSPQSSEEPTPSPTSTSKRKQPSATSAAGRKNARKTAHSLIERRRRSKMNEEFSTLKDMIPACTGQEMHKLAILQASIDYVNYLEKCIRDMKTAGPSQIPAAPPSPTSPEFIAETGTEPMQRDPSSTYSYSSSASPELYAPPAQFSDTSPSFSPRTQVPSAQTIPGLPSILPSPALGPMWASHEKMHELQGVDHEASTALLMLTQDRRGTADSISEYFPGGTDLTSMRVTPGERPETQRRKGMSVRDLLIS</sequence>
<name>A0A9W9L3M8_9EURO</name>
<feature type="compositionally biased region" description="Low complexity" evidence="1">
    <location>
        <begin position="323"/>
        <end position="340"/>
    </location>
</feature>
<feature type="chain" id="PRO_5040829648" description="BHLH domain-containing protein" evidence="2">
    <location>
        <begin position="20"/>
        <end position="575"/>
    </location>
</feature>
<dbReference type="OrthoDB" id="690068at2759"/>
<keyword evidence="2" id="KW-0732">Signal</keyword>
<reference evidence="4" key="2">
    <citation type="journal article" date="2023" name="IMA Fungus">
        <title>Comparative genomic study of the Penicillium genus elucidates a diverse pangenome and 15 lateral gene transfer events.</title>
        <authorList>
            <person name="Petersen C."/>
            <person name="Sorensen T."/>
            <person name="Nielsen M.R."/>
            <person name="Sondergaard T.E."/>
            <person name="Sorensen J.L."/>
            <person name="Fitzpatrick D.A."/>
            <person name="Frisvad J.C."/>
            <person name="Nielsen K.L."/>
        </authorList>
    </citation>
    <scope>NUCLEOTIDE SEQUENCE</scope>
    <source>
        <strain evidence="4">IBT 22155</strain>
    </source>
</reference>
<dbReference type="CDD" id="cd00083">
    <property type="entry name" value="bHLH_SF"/>
    <property type="match status" value="1"/>
</dbReference>
<dbReference type="RefSeq" id="XP_056522303.1">
    <property type="nucleotide sequence ID" value="XM_056665353.1"/>
</dbReference>
<feature type="compositionally biased region" description="Polar residues" evidence="1">
    <location>
        <begin position="265"/>
        <end position="282"/>
    </location>
</feature>
<evidence type="ECO:0000256" key="1">
    <source>
        <dbReference type="SAM" id="MobiDB-lite"/>
    </source>
</evidence>
<feature type="region of interest" description="Disordered" evidence="1">
    <location>
        <begin position="43"/>
        <end position="70"/>
    </location>
</feature>
<feature type="region of interest" description="Disordered" evidence="1">
    <location>
        <begin position="239"/>
        <end position="377"/>
    </location>
</feature>
<dbReference type="Proteomes" id="UP001149079">
    <property type="component" value="Unassembled WGS sequence"/>
</dbReference>
<feature type="signal peptide" evidence="2">
    <location>
        <begin position="1"/>
        <end position="19"/>
    </location>
</feature>
<proteinExistence type="predicted"/>
<feature type="compositionally biased region" description="Basic residues" evidence="1">
    <location>
        <begin position="355"/>
        <end position="371"/>
    </location>
</feature>
<feature type="compositionally biased region" description="Polar residues" evidence="1">
    <location>
        <begin position="135"/>
        <end position="146"/>
    </location>
</feature>
<dbReference type="PANTHER" id="PTHR46266">
    <property type="entry name" value="TRANSCRIPTION FACTOR TT8"/>
    <property type="match status" value="1"/>
</dbReference>
<accession>A0A9W9L3M8</accession>